<sequence>MNCKVKQGCLTSESCCILLWLAFTLFPVSVVTAADNRKIDESQQKEVKAEMKGYVGDENGEPVIGATVLESGTQNGVITDVDGIFTIQLAKNASLTISYVGYQKKTVVVKDKKFISVNLTPDRSMMLDEVVVVGFGKQKKESLVGAVQAVKPEDLKMTSSNLSTSFAGNVPGIIAVQTQGEPGSDEAKFYIRGISTFGSNTSPLIILDGVEINATMMNNIPPESIASFSVLKDATATSLYGSRGANGVIIVTTKQGQLSEKMSVDIRFDNTFSMPTYVQKMADGPTYMDMYNEAVYNQAIANNQEYEPFYSRDKIDKTRANANPYLFPNNDWYSMLFKDFAVNQNLNISIKGGSKNVDYFLNAGIFYENGIIRQPKEDKLDVGMRNKKYLFQSNVTARVTSTTKVGLNMNTQLFYHHAPKTSTRNLFAYSMHGNPVRFPATLPAEPGDTYI</sequence>
<dbReference type="GO" id="GO:0044718">
    <property type="term" value="P:siderophore transmembrane transport"/>
    <property type="evidence" value="ECO:0007669"/>
    <property type="project" value="TreeGrafter"/>
</dbReference>
<organism evidence="5">
    <name type="scientific">Bacteroides ovatus</name>
    <dbReference type="NCBI Taxonomy" id="28116"/>
    <lineage>
        <taxon>Bacteria</taxon>
        <taxon>Pseudomonadati</taxon>
        <taxon>Bacteroidota</taxon>
        <taxon>Bacteroidia</taxon>
        <taxon>Bacteroidales</taxon>
        <taxon>Bacteroidaceae</taxon>
        <taxon>Bacteroides</taxon>
    </lineage>
</organism>
<evidence type="ECO:0000259" key="4">
    <source>
        <dbReference type="Pfam" id="PF07715"/>
    </source>
</evidence>
<dbReference type="PANTHER" id="PTHR30069:SF29">
    <property type="entry name" value="HEMOGLOBIN AND HEMOGLOBIN-HAPTOGLOBIN-BINDING PROTEIN 1-RELATED"/>
    <property type="match status" value="1"/>
</dbReference>
<dbReference type="FunFam" id="2.60.40.1120:FF:000003">
    <property type="entry name" value="Outer membrane protein Omp121"/>
    <property type="match status" value="1"/>
</dbReference>
<dbReference type="Gene3D" id="2.60.40.1120">
    <property type="entry name" value="Carboxypeptidase-like, regulatory domain"/>
    <property type="match status" value="1"/>
</dbReference>
<keyword evidence="2" id="KW-0813">Transport</keyword>
<dbReference type="PANTHER" id="PTHR30069">
    <property type="entry name" value="TONB-DEPENDENT OUTER MEMBRANE RECEPTOR"/>
    <property type="match status" value="1"/>
</dbReference>
<comment type="similarity">
    <text evidence="2">Belongs to the TonB-dependent receptor family.</text>
</comment>
<evidence type="ECO:0000313" key="5">
    <source>
        <dbReference type="EMBL" id="KAA4019410.1"/>
    </source>
</evidence>
<feature type="non-terminal residue" evidence="5">
    <location>
        <position position="451"/>
    </location>
</feature>
<dbReference type="SUPFAM" id="SSF49464">
    <property type="entry name" value="Carboxypeptidase regulatory domain-like"/>
    <property type="match status" value="1"/>
</dbReference>
<comment type="caution">
    <text evidence="5">The sequence shown here is derived from an EMBL/GenBank/DDBJ whole genome shotgun (WGS) entry which is preliminary data.</text>
</comment>
<dbReference type="PROSITE" id="PS52016">
    <property type="entry name" value="TONB_DEPENDENT_REC_3"/>
    <property type="match status" value="1"/>
</dbReference>
<evidence type="ECO:0000256" key="1">
    <source>
        <dbReference type="ARBA" id="ARBA00022729"/>
    </source>
</evidence>
<proteinExistence type="inferred from homology"/>
<keyword evidence="2" id="KW-1134">Transmembrane beta strand</keyword>
<dbReference type="InterPro" id="IPR023996">
    <property type="entry name" value="TonB-dep_OMP_SusC/RagA"/>
</dbReference>
<protein>
    <submittedName>
        <fullName evidence="5">SusC/RagA family TonB-linked outer membrane protein</fullName>
    </submittedName>
</protein>
<name>A0A641RQ10_BACOV</name>
<dbReference type="AlphaFoldDB" id="A0A641RQ10"/>
<gene>
    <name evidence="5" type="ORF">F3D60_29920</name>
</gene>
<dbReference type="GO" id="GO:0009279">
    <property type="term" value="C:cell outer membrane"/>
    <property type="evidence" value="ECO:0007669"/>
    <property type="project" value="UniProtKB-SubCell"/>
</dbReference>
<reference evidence="5" key="1">
    <citation type="journal article" date="2019" name="Nat. Med.">
        <title>A library of human gut bacterial isolates paired with longitudinal multiomics data enables mechanistic microbiome research.</title>
        <authorList>
            <person name="Poyet M."/>
            <person name="Groussin M."/>
            <person name="Gibbons S.M."/>
            <person name="Avila-Pacheco J."/>
            <person name="Jiang X."/>
            <person name="Kearney S.M."/>
            <person name="Perrotta A.R."/>
            <person name="Berdy B."/>
            <person name="Zhao S."/>
            <person name="Lieberman T.D."/>
            <person name="Swanson P.K."/>
            <person name="Smith M."/>
            <person name="Roesemann S."/>
            <person name="Alexander J.E."/>
            <person name="Rich S.A."/>
            <person name="Livny J."/>
            <person name="Vlamakis H."/>
            <person name="Clish C."/>
            <person name="Bullock K."/>
            <person name="Deik A."/>
            <person name="Scott J."/>
            <person name="Pierce K.A."/>
            <person name="Xavier R.J."/>
            <person name="Alm E.J."/>
        </authorList>
    </citation>
    <scope>NUCLEOTIDE SEQUENCE</scope>
    <source>
        <strain evidence="5">BIOML-A147</strain>
    </source>
</reference>
<feature type="chain" id="PRO_5024898518" evidence="3">
    <location>
        <begin position="34"/>
        <end position="451"/>
    </location>
</feature>
<keyword evidence="2" id="KW-0472">Membrane</keyword>
<dbReference type="GO" id="GO:0015344">
    <property type="term" value="F:siderophore uptake transmembrane transporter activity"/>
    <property type="evidence" value="ECO:0007669"/>
    <property type="project" value="TreeGrafter"/>
</dbReference>
<evidence type="ECO:0000256" key="3">
    <source>
        <dbReference type="SAM" id="SignalP"/>
    </source>
</evidence>
<dbReference type="InterPro" id="IPR037066">
    <property type="entry name" value="Plug_dom_sf"/>
</dbReference>
<keyword evidence="2" id="KW-0812">Transmembrane</keyword>
<dbReference type="Pfam" id="PF07715">
    <property type="entry name" value="Plug"/>
    <property type="match status" value="1"/>
</dbReference>
<keyword evidence="1 3" id="KW-0732">Signal</keyword>
<accession>A0A641RQ10</accession>
<dbReference type="Pfam" id="PF13715">
    <property type="entry name" value="CarbopepD_reg_2"/>
    <property type="match status" value="1"/>
</dbReference>
<dbReference type="InterPro" id="IPR039426">
    <property type="entry name" value="TonB-dep_rcpt-like"/>
</dbReference>
<evidence type="ECO:0000256" key="2">
    <source>
        <dbReference type="PROSITE-ProRule" id="PRU01360"/>
    </source>
</evidence>
<dbReference type="InterPro" id="IPR008969">
    <property type="entry name" value="CarboxyPept-like_regulatory"/>
</dbReference>
<dbReference type="InterPro" id="IPR012910">
    <property type="entry name" value="Plug_dom"/>
</dbReference>
<keyword evidence="2" id="KW-0998">Cell outer membrane</keyword>
<dbReference type="FunFam" id="2.170.130.10:FF:000003">
    <property type="entry name" value="SusC/RagA family TonB-linked outer membrane protein"/>
    <property type="match status" value="1"/>
</dbReference>
<dbReference type="EMBL" id="VWKO01000451">
    <property type="protein sequence ID" value="KAA4019410.1"/>
    <property type="molecule type" value="Genomic_DNA"/>
</dbReference>
<feature type="domain" description="TonB-dependent receptor plug" evidence="4">
    <location>
        <begin position="140"/>
        <end position="248"/>
    </location>
</feature>
<dbReference type="Gene3D" id="2.170.130.10">
    <property type="entry name" value="TonB-dependent receptor, plug domain"/>
    <property type="match status" value="1"/>
</dbReference>
<dbReference type="NCBIfam" id="TIGR04056">
    <property type="entry name" value="OMP_RagA_SusC"/>
    <property type="match status" value="1"/>
</dbReference>
<dbReference type="InterPro" id="IPR023997">
    <property type="entry name" value="TonB-dep_OMP_SusC/RagA_CS"/>
</dbReference>
<comment type="subcellular location">
    <subcellularLocation>
        <location evidence="2">Cell outer membrane</location>
        <topology evidence="2">Multi-pass membrane protein</topology>
    </subcellularLocation>
</comment>
<dbReference type="SUPFAM" id="SSF56935">
    <property type="entry name" value="Porins"/>
    <property type="match status" value="1"/>
</dbReference>
<dbReference type="NCBIfam" id="TIGR04057">
    <property type="entry name" value="SusC_RagA_signa"/>
    <property type="match status" value="1"/>
</dbReference>
<feature type="signal peptide" evidence="3">
    <location>
        <begin position="1"/>
        <end position="33"/>
    </location>
</feature>